<comment type="similarity">
    <text evidence="2">Belongs to the mitochondrial carrier (TC 2.A.29) family.</text>
</comment>
<sequence>MTALEVTKSNVGAAAVSFGFTEAKAAAIAHAVGGLTACNGLTESQLQLVWTPVDLVSQRLMVQGSSGLVNASRCKYINAFDAFRKVIFADGPKGLSRGFGISILTYAQSNALCVIKPDSKTIMAFQGVSAAIAGSVSTLITMPLDTIKTRLQVLDGEDSNSSSNNRKCSPTIRQTVRNLVREGGWMACYRGLGPRCASM</sequence>
<evidence type="ECO:0000256" key="1">
    <source>
        <dbReference type="PROSITE-ProRule" id="PRU00282"/>
    </source>
</evidence>
<dbReference type="InterPro" id="IPR018108">
    <property type="entry name" value="MCP_transmembrane"/>
</dbReference>
<evidence type="ECO:0000313" key="3">
    <source>
        <dbReference type="EMBL" id="KAG7597382.1"/>
    </source>
</evidence>
<feature type="repeat" description="Solcar" evidence="1">
    <location>
        <begin position="121"/>
        <end position="199"/>
    </location>
</feature>
<dbReference type="OrthoDB" id="1722669at2759"/>
<gene>
    <name evidence="3" type="ORF">ISN44_As06g017550</name>
</gene>
<dbReference type="Pfam" id="PF00153">
    <property type="entry name" value="Mito_carr"/>
    <property type="match status" value="2"/>
</dbReference>
<keyword evidence="1" id="KW-0472">Membrane</keyword>
<evidence type="ECO:0000256" key="2">
    <source>
        <dbReference type="RuleBase" id="RU000488"/>
    </source>
</evidence>
<dbReference type="Proteomes" id="UP000694251">
    <property type="component" value="Chromosome 6"/>
</dbReference>
<name>A0A8T2CGT2_ARASU</name>
<organism evidence="3 4">
    <name type="scientific">Arabidopsis suecica</name>
    <name type="common">Swedish thale-cress</name>
    <name type="synonym">Cardaminopsis suecica</name>
    <dbReference type="NCBI Taxonomy" id="45249"/>
    <lineage>
        <taxon>Eukaryota</taxon>
        <taxon>Viridiplantae</taxon>
        <taxon>Streptophyta</taxon>
        <taxon>Embryophyta</taxon>
        <taxon>Tracheophyta</taxon>
        <taxon>Spermatophyta</taxon>
        <taxon>Magnoliopsida</taxon>
        <taxon>eudicotyledons</taxon>
        <taxon>Gunneridae</taxon>
        <taxon>Pentapetalae</taxon>
        <taxon>rosids</taxon>
        <taxon>malvids</taxon>
        <taxon>Brassicales</taxon>
        <taxon>Brassicaceae</taxon>
        <taxon>Camelineae</taxon>
        <taxon>Arabidopsis</taxon>
    </lineage>
</organism>
<dbReference type="GO" id="GO:0016020">
    <property type="term" value="C:membrane"/>
    <property type="evidence" value="ECO:0007669"/>
    <property type="project" value="UniProtKB-UniRule"/>
</dbReference>
<dbReference type="PROSITE" id="PS50920">
    <property type="entry name" value="SOLCAR"/>
    <property type="match status" value="1"/>
</dbReference>
<reference evidence="3 4" key="1">
    <citation type="submission" date="2020-12" db="EMBL/GenBank/DDBJ databases">
        <title>Concerted genomic and epigenomic changes stabilize Arabidopsis allopolyploids.</title>
        <authorList>
            <person name="Chen Z."/>
        </authorList>
    </citation>
    <scope>NUCLEOTIDE SEQUENCE [LARGE SCALE GENOMIC DNA]</scope>
    <source>
        <strain evidence="3">As9502</strain>
        <tissue evidence="3">Leaf</tissue>
    </source>
</reference>
<dbReference type="EMBL" id="JAEFBJ010000006">
    <property type="protein sequence ID" value="KAG7597382.1"/>
    <property type="molecule type" value="Genomic_DNA"/>
</dbReference>
<protein>
    <submittedName>
        <fullName evidence="3">Mitochondrial substrate/solute carrier</fullName>
    </submittedName>
</protein>
<dbReference type="PANTHER" id="PTHR46080">
    <property type="entry name" value="MITOCHONDRIAL SUBSTRATE CARRIER FAMILY PROTEIN J"/>
    <property type="match status" value="1"/>
</dbReference>
<keyword evidence="1 2" id="KW-0812">Transmembrane</keyword>
<proteinExistence type="inferred from homology"/>
<dbReference type="PANTHER" id="PTHR46080:SF8">
    <property type="entry name" value="SOLUTE CARRIER FAMILY 25 MEMBER 44-LIKE"/>
    <property type="match status" value="1"/>
</dbReference>
<comment type="caution">
    <text evidence="3">The sequence shown here is derived from an EMBL/GenBank/DDBJ whole genome shotgun (WGS) entry which is preliminary data.</text>
</comment>
<accession>A0A8T2CGT2</accession>
<evidence type="ECO:0000313" key="4">
    <source>
        <dbReference type="Proteomes" id="UP000694251"/>
    </source>
</evidence>
<keyword evidence="2" id="KW-0813">Transport</keyword>
<keyword evidence="4" id="KW-1185">Reference proteome</keyword>
<dbReference type="AlphaFoldDB" id="A0A8T2CGT2"/>